<comment type="caution">
    <text evidence="1">The sequence shown here is derived from an EMBL/GenBank/DDBJ whole genome shotgun (WGS) entry which is preliminary data.</text>
</comment>
<reference evidence="1 2" key="1">
    <citation type="journal article" date="2024" name="G3 (Bethesda)">
        <title>Genome assembly of Hibiscus sabdariffa L. provides insights into metabolisms of medicinal natural products.</title>
        <authorList>
            <person name="Kim T."/>
        </authorList>
    </citation>
    <scope>NUCLEOTIDE SEQUENCE [LARGE SCALE GENOMIC DNA]</scope>
    <source>
        <strain evidence="1">TK-2024</strain>
        <tissue evidence="1">Old leaves</tissue>
    </source>
</reference>
<organism evidence="1 2">
    <name type="scientific">Hibiscus sabdariffa</name>
    <name type="common">roselle</name>
    <dbReference type="NCBI Taxonomy" id="183260"/>
    <lineage>
        <taxon>Eukaryota</taxon>
        <taxon>Viridiplantae</taxon>
        <taxon>Streptophyta</taxon>
        <taxon>Embryophyta</taxon>
        <taxon>Tracheophyta</taxon>
        <taxon>Spermatophyta</taxon>
        <taxon>Magnoliopsida</taxon>
        <taxon>eudicotyledons</taxon>
        <taxon>Gunneridae</taxon>
        <taxon>Pentapetalae</taxon>
        <taxon>rosids</taxon>
        <taxon>malvids</taxon>
        <taxon>Malvales</taxon>
        <taxon>Malvaceae</taxon>
        <taxon>Malvoideae</taxon>
        <taxon>Hibiscus</taxon>
    </lineage>
</organism>
<keyword evidence="2" id="KW-1185">Reference proteome</keyword>
<protein>
    <submittedName>
        <fullName evidence="1">Uncharacterized protein</fullName>
    </submittedName>
</protein>
<dbReference type="SUPFAM" id="SSF81383">
    <property type="entry name" value="F-box domain"/>
    <property type="match status" value="1"/>
</dbReference>
<dbReference type="Pfam" id="PF03478">
    <property type="entry name" value="Beta-prop_KIB1-4"/>
    <property type="match status" value="1"/>
</dbReference>
<sequence length="376" mass="43067">MNADWAGLPRNLVASILQRSVSVSDYLRFGAVCRAWHSITMEDMDYLLPPPSPMLLVPSRGKQAWNLYSITYHKLLPLQFSMPRTTRFVGSSNGWLATMDDDFVVRLLDPLYLFLGEPICRNPNACITLPSLETSVYFRDGVRSNNRKIHKAVLSANPTTSPDKYMVIAIIGYHDAELAFNRPSIDNEWCMFHRSYFSIEDVICFRDCIYAVDSTGDVFCRKVIDLEPITSYKFRHAGGPFPSKKYLIESTAGELMMVEWKGEWGPEGGYPHKFDFKVWRMENEGRKWMEMESLGDSAIFINQTISLSVVASDFPGCRPNCIYYTSTMLRALCSSPFVVYNMENRSPMPVYIEDYASLAKLEKRSQIWIVPSFKLN</sequence>
<dbReference type="Proteomes" id="UP001472677">
    <property type="component" value="Unassembled WGS sequence"/>
</dbReference>
<accession>A0ABR2BSW2</accession>
<dbReference type="InterPro" id="IPR036047">
    <property type="entry name" value="F-box-like_dom_sf"/>
</dbReference>
<dbReference type="PANTHER" id="PTHR44259:SF107">
    <property type="entry name" value="F-BOX PROTEIN SKIP23-LIKE"/>
    <property type="match status" value="1"/>
</dbReference>
<proteinExistence type="predicted"/>
<dbReference type="PANTHER" id="PTHR44259">
    <property type="entry name" value="OS07G0183000 PROTEIN-RELATED"/>
    <property type="match status" value="1"/>
</dbReference>
<gene>
    <name evidence="1" type="ORF">V6N12_008021</name>
</gene>
<name>A0ABR2BSW2_9ROSI</name>
<dbReference type="InterPro" id="IPR050942">
    <property type="entry name" value="F-box_BR-signaling"/>
</dbReference>
<dbReference type="InterPro" id="IPR005174">
    <property type="entry name" value="KIB1-4_b-propeller"/>
</dbReference>
<evidence type="ECO:0000313" key="2">
    <source>
        <dbReference type="Proteomes" id="UP001472677"/>
    </source>
</evidence>
<dbReference type="EMBL" id="JBBPBM010000088">
    <property type="protein sequence ID" value="KAK8510146.1"/>
    <property type="molecule type" value="Genomic_DNA"/>
</dbReference>
<evidence type="ECO:0000313" key="1">
    <source>
        <dbReference type="EMBL" id="KAK8510146.1"/>
    </source>
</evidence>
<dbReference type="Gene3D" id="1.20.1280.50">
    <property type="match status" value="1"/>
</dbReference>